<organism evidence="2 3">
    <name type="scientific">Apilactobacillus timberlakei</name>
    <dbReference type="NCBI Taxonomy" id="2008380"/>
    <lineage>
        <taxon>Bacteria</taxon>
        <taxon>Bacillati</taxon>
        <taxon>Bacillota</taxon>
        <taxon>Bacilli</taxon>
        <taxon>Lactobacillales</taxon>
        <taxon>Lactobacillaceae</taxon>
        <taxon>Apilactobacillus</taxon>
    </lineage>
</organism>
<proteinExistence type="predicted"/>
<dbReference type="InterPro" id="IPR010982">
    <property type="entry name" value="Lambda_DNA-bd_dom_sf"/>
</dbReference>
<accession>A0ABY2YRM2</accession>
<dbReference type="EMBL" id="QUAM01000008">
    <property type="protein sequence ID" value="TPR12417.1"/>
    <property type="molecule type" value="Genomic_DNA"/>
</dbReference>
<dbReference type="SMART" id="SM00530">
    <property type="entry name" value="HTH_XRE"/>
    <property type="match status" value="1"/>
</dbReference>
<gene>
    <name evidence="2" type="ORF">DY048_07655</name>
</gene>
<dbReference type="InterPro" id="IPR001387">
    <property type="entry name" value="Cro/C1-type_HTH"/>
</dbReference>
<feature type="domain" description="HTH cro/C1-type" evidence="1">
    <location>
        <begin position="17"/>
        <end position="66"/>
    </location>
</feature>
<evidence type="ECO:0000313" key="3">
    <source>
        <dbReference type="Proteomes" id="UP000767392"/>
    </source>
</evidence>
<keyword evidence="3" id="KW-1185">Reference proteome</keyword>
<comment type="caution">
    <text evidence="2">The sequence shown here is derived from an EMBL/GenBank/DDBJ whole genome shotgun (WGS) entry which is preliminary data.</text>
</comment>
<reference evidence="2 3" key="1">
    <citation type="submission" date="2018-08" db="EMBL/GenBank/DDBJ databases">
        <title>Comparative genomics of wild bee and flower associated Lactobacillus reveals potential adaptation to the bee host.</title>
        <authorList>
            <person name="Vuong H.Q."/>
            <person name="Mcfrederick Q.S."/>
        </authorList>
    </citation>
    <scope>NUCLEOTIDE SEQUENCE [LARGE SCALE GENOMIC DNA]</scope>
    <source>
        <strain evidence="2 3">HV_04</strain>
    </source>
</reference>
<dbReference type="Proteomes" id="UP000767392">
    <property type="component" value="Unassembled WGS sequence"/>
</dbReference>
<dbReference type="RefSeq" id="WP_105988423.1">
    <property type="nucleotide sequence ID" value="NZ_POST01000007.1"/>
</dbReference>
<sequence>MCSIKERPYYKLMMILKKKNVTQAELSRKTGISRNNISLKIRGKHAFRYREMQKIAKILNVSQDDID</sequence>
<name>A0ABY2YRM2_9LACO</name>
<dbReference type="Pfam" id="PF13443">
    <property type="entry name" value="HTH_26"/>
    <property type="match status" value="1"/>
</dbReference>
<dbReference type="SUPFAM" id="SSF47413">
    <property type="entry name" value="lambda repressor-like DNA-binding domains"/>
    <property type="match status" value="1"/>
</dbReference>
<dbReference type="PROSITE" id="PS50943">
    <property type="entry name" value="HTH_CROC1"/>
    <property type="match status" value="1"/>
</dbReference>
<evidence type="ECO:0000259" key="1">
    <source>
        <dbReference type="PROSITE" id="PS50943"/>
    </source>
</evidence>
<dbReference type="Gene3D" id="1.10.260.40">
    <property type="entry name" value="lambda repressor-like DNA-binding domains"/>
    <property type="match status" value="1"/>
</dbReference>
<evidence type="ECO:0000313" key="2">
    <source>
        <dbReference type="EMBL" id="TPR12417.1"/>
    </source>
</evidence>
<dbReference type="CDD" id="cd00093">
    <property type="entry name" value="HTH_XRE"/>
    <property type="match status" value="1"/>
</dbReference>
<protein>
    <submittedName>
        <fullName evidence="2">XRE family transcriptional regulator</fullName>
    </submittedName>
</protein>